<evidence type="ECO:0000313" key="8">
    <source>
        <dbReference type="EMBL" id="SVA26824.1"/>
    </source>
</evidence>
<evidence type="ECO:0000256" key="3">
    <source>
        <dbReference type="ARBA" id="ARBA00022884"/>
    </source>
</evidence>
<dbReference type="GO" id="GO:0006412">
    <property type="term" value="P:translation"/>
    <property type="evidence" value="ECO:0007669"/>
    <property type="project" value="InterPro"/>
</dbReference>
<dbReference type="SUPFAM" id="SSF55653">
    <property type="entry name" value="Ribosomal protein L9 C-domain"/>
    <property type="match status" value="1"/>
</dbReference>
<comment type="similarity">
    <text evidence="1">Belongs to the bacterial ribosomal protein bL9 family.</text>
</comment>
<evidence type="ECO:0000256" key="2">
    <source>
        <dbReference type="ARBA" id="ARBA00022730"/>
    </source>
</evidence>
<feature type="domain" description="Ribosomal protein L9" evidence="6">
    <location>
        <begin position="1"/>
        <end position="45"/>
    </location>
</feature>
<dbReference type="GO" id="GO:1990904">
    <property type="term" value="C:ribonucleoprotein complex"/>
    <property type="evidence" value="ECO:0007669"/>
    <property type="project" value="UniProtKB-KW"/>
</dbReference>
<dbReference type="SUPFAM" id="SSF55658">
    <property type="entry name" value="L9 N-domain-like"/>
    <property type="match status" value="1"/>
</dbReference>
<evidence type="ECO:0000259" key="7">
    <source>
        <dbReference type="Pfam" id="PF03948"/>
    </source>
</evidence>
<proteinExistence type="inferred from homology"/>
<accession>A0A381UFR0</accession>
<protein>
    <recommendedName>
        <fullName evidence="9">Ribosomal protein L9 domain-containing protein</fullName>
    </recommendedName>
</protein>
<evidence type="ECO:0000256" key="5">
    <source>
        <dbReference type="ARBA" id="ARBA00023274"/>
    </source>
</evidence>
<organism evidence="8">
    <name type="scientific">marine metagenome</name>
    <dbReference type="NCBI Taxonomy" id="408172"/>
    <lineage>
        <taxon>unclassified sequences</taxon>
        <taxon>metagenomes</taxon>
        <taxon>ecological metagenomes</taxon>
    </lineage>
</organism>
<dbReference type="NCBIfam" id="TIGR00158">
    <property type="entry name" value="L9"/>
    <property type="match status" value="1"/>
</dbReference>
<dbReference type="InterPro" id="IPR036791">
    <property type="entry name" value="Ribosomal_bL9_C_sf"/>
</dbReference>
<evidence type="ECO:0000256" key="4">
    <source>
        <dbReference type="ARBA" id="ARBA00022980"/>
    </source>
</evidence>
<gene>
    <name evidence="8" type="ORF">METZ01_LOCUS79678</name>
</gene>
<keyword evidence="5" id="KW-0687">Ribonucleoprotein</keyword>
<dbReference type="Gene3D" id="3.10.430.100">
    <property type="entry name" value="Ribosomal protein L9, C-terminal domain"/>
    <property type="match status" value="1"/>
</dbReference>
<reference evidence="8" key="1">
    <citation type="submission" date="2018-05" db="EMBL/GenBank/DDBJ databases">
        <authorList>
            <person name="Lanie J.A."/>
            <person name="Ng W.-L."/>
            <person name="Kazmierczak K.M."/>
            <person name="Andrzejewski T.M."/>
            <person name="Davidsen T.M."/>
            <person name="Wayne K.J."/>
            <person name="Tettelin H."/>
            <person name="Glass J.I."/>
            <person name="Rusch D."/>
            <person name="Podicherti R."/>
            <person name="Tsui H.-C.T."/>
            <person name="Winkler M.E."/>
        </authorList>
    </citation>
    <scope>NUCLEOTIDE SEQUENCE</scope>
</reference>
<dbReference type="GO" id="GO:0005840">
    <property type="term" value="C:ribosome"/>
    <property type="evidence" value="ECO:0007669"/>
    <property type="project" value="UniProtKB-KW"/>
</dbReference>
<dbReference type="InterPro" id="IPR020594">
    <property type="entry name" value="Ribosomal_bL9_bac/chp"/>
</dbReference>
<dbReference type="EMBL" id="UINC01006320">
    <property type="protein sequence ID" value="SVA26824.1"/>
    <property type="molecule type" value="Genomic_DNA"/>
</dbReference>
<dbReference type="InterPro" id="IPR000244">
    <property type="entry name" value="Ribosomal_bL9"/>
</dbReference>
<feature type="domain" description="Large ribosomal subunit protein bL9 C-terminal" evidence="7">
    <location>
        <begin position="65"/>
        <end position="145"/>
    </location>
</feature>
<evidence type="ECO:0000256" key="1">
    <source>
        <dbReference type="ARBA" id="ARBA00010605"/>
    </source>
</evidence>
<dbReference type="GO" id="GO:0003735">
    <property type="term" value="F:structural constituent of ribosome"/>
    <property type="evidence" value="ECO:0007669"/>
    <property type="project" value="InterPro"/>
</dbReference>
<dbReference type="HAMAP" id="MF_00503">
    <property type="entry name" value="Ribosomal_bL9"/>
    <property type="match status" value="1"/>
</dbReference>
<dbReference type="PANTHER" id="PTHR21368">
    <property type="entry name" value="50S RIBOSOMAL PROTEIN L9"/>
    <property type="match status" value="1"/>
</dbReference>
<dbReference type="InterPro" id="IPR036935">
    <property type="entry name" value="Ribosomal_bL9_N_sf"/>
</dbReference>
<dbReference type="GO" id="GO:0019843">
    <property type="term" value="F:rRNA binding"/>
    <property type="evidence" value="ECO:0007669"/>
    <property type="project" value="UniProtKB-KW"/>
</dbReference>
<keyword evidence="3" id="KW-0694">RNA-binding</keyword>
<keyword evidence="2" id="KW-0699">rRNA-binding</keyword>
<evidence type="ECO:0008006" key="9">
    <source>
        <dbReference type="Google" id="ProtNLM"/>
    </source>
</evidence>
<dbReference type="AlphaFoldDB" id="A0A381UFR0"/>
<dbReference type="Pfam" id="PF03948">
    <property type="entry name" value="Ribosomal_L9_C"/>
    <property type="match status" value="1"/>
</dbReference>
<dbReference type="InterPro" id="IPR009027">
    <property type="entry name" value="Ribosomal_bL9/RNase_H1_N"/>
</dbReference>
<evidence type="ECO:0000259" key="6">
    <source>
        <dbReference type="Pfam" id="PF01281"/>
    </source>
</evidence>
<name>A0A381UFR0_9ZZZZ</name>
<dbReference type="Pfam" id="PF01281">
    <property type="entry name" value="Ribosomal_L9_N"/>
    <property type="match status" value="1"/>
</dbReference>
<sequence length="147" mass="16420">MDIILLKDYNGLGEAGDVVYVKPGYARNKLIPEGIALRASKRNLAIAEERKQIVKTRETRENATYEALVKKLSKTEITIEAQVGNEDKMFGSITTLDIHKSLEEKGIQVERNAILLEEPIKALGIYHVTVRVAPDLDGDVKIYVIKS</sequence>
<dbReference type="Gene3D" id="3.40.5.10">
    <property type="entry name" value="Ribosomal protein L9, N-terminal domain"/>
    <property type="match status" value="1"/>
</dbReference>
<dbReference type="InterPro" id="IPR020070">
    <property type="entry name" value="Ribosomal_bL9_N"/>
</dbReference>
<keyword evidence="4" id="KW-0689">Ribosomal protein</keyword>
<dbReference type="InterPro" id="IPR020069">
    <property type="entry name" value="Ribosomal_bL9_C"/>
</dbReference>